<proteinExistence type="predicted"/>
<dbReference type="AlphaFoldDB" id="A0A9W8IS13"/>
<evidence type="ECO:0000256" key="1">
    <source>
        <dbReference type="SAM" id="MobiDB-lite"/>
    </source>
</evidence>
<dbReference type="Gene3D" id="2.60.40.640">
    <property type="match status" value="1"/>
</dbReference>
<sequence length="716" mass="77924">MRSSPSLEIILDQPELLVRGTLDEAVPAVLSGRLVVHLTESIRVRSLRMVFTGRIDTYFSQNLVGATTNTKDEHREFITHEWQFLESQKHSLAWGPEDKVFPFDLVIPGDNPETVVTALSKVRYSLHAVLERTSFHVNLATSADVLVKRGPMPGAPWALALMESIEAAGDWSQQLDYRVSVPTRSLKDGELFHTRFELVPRAKGMKLMAVGVLIKEYVRYYSPQGEALHRFARVVARNENFISPTGACTTAPRKADECLDLVDATSIQIPLAVPAAYTGIQYDVLLEHIEIRHRIKFLIKIRDSSMLVHSVFIAVPVTIMPVTARDDSNILPQYEAALRNPGTILMRSNTLPPAYDAVPPAALAVSQVAGHSRAADQLSAQQQSGDSATTQSDASSGSGTAIVPSLSVVEPGTEVNGFPVPLRRSRSQFYLASPDSTPPMRPLDATTIIVDMPESSNTASSSRRVSNHPHRSSISAMMSAHPDTYPSLDDDSSMPLPLPLPPFIFDQQQHGVGRSHGNASEALIDSCRDSLYRTESRTSTTSSTRRLSSLGDRLVNNKITDKMRSIFHTRTRSSSSGASDIRRHGNASCIDVGRHHSARPMTPPAVPSLDSSEIYSTMPVPRRSSVAAAVLLAPPTAASHRGVPSRHRATNSMSACNGLSFLDSASGLADPDLDRAIKPPPNVLLHHVHNPPPTHPLPSSPLAANRTISPSPVAFR</sequence>
<dbReference type="InterPro" id="IPR050357">
    <property type="entry name" value="Arrestin_domain-protein"/>
</dbReference>
<dbReference type="GO" id="GO:0031625">
    <property type="term" value="F:ubiquitin protein ligase binding"/>
    <property type="evidence" value="ECO:0007669"/>
    <property type="project" value="TreeGrafter"/>
</dbReference>
<organism evidence="3 4">
    <name type="scientific">Coemansia aciculifera</name>
    <dbReference type="NCBI Taxonomy" id="417176"/>
    <lineage>
        <taxon>Eukaryota</taxon>
        <taxon>Fungi</taxon>
        <taxon>Fungi incertae sedis</taxon>
        <taxon>Zoopagomycota</taxon>
        <taxon>Kickxellomycotina</taxon>
        <taxon>Kickxellomycetes</taxon>
        <taxon>Kickxellales</taxon>
        <taxon>Kickxellaceae</taxon>
        <taxon>Coemansia</taxon>
    </lineage>
</organism>
<dbReference type="SMART" id="SM01017">
    <property type="entry name" value="Arrestin_C"/>
    <property type="match status" value="1"/>
</dbReference>
<dbReference type="InterPro" id="IPR011022">
    <property type="entry name" value="Arrestin_C-like"/>
</dbReference>
<dbReference type="Pfam" id="PF02752">
    <property type="entry name" value="Arrestin_C"/>
    <property type="match status" value="1"/>
</dbReference>
<dbReference type="EMBL" id="JANBUY010000018">
    <property type="protein sequence ID" value="KAJ2867438.1"/>
    <property type="molecule type" value="Genomic_DNA"/>
</dbReference>
<comment type="caution">
    <text evidence="3">The sequence shown here is derived from an EMBL/GenBank/DDBJ whole genome shotgun (WGS) entry which is preliminary data.</text>
</comment>
<dbReference type="GO" id="GO:0030674">
    <property type="term" value="F:protein-macromolecule adaptor activity"/>
    <property type="evidence" value="ECO:0007669"/>
    <property type="project" value="TreeGrafter"/>
</dbReference>
<evidence type="ECO:0000259" key="2">
    <source>
        <dbReference type="SMART" id="SM01017"/>
    </source>
</evidence>
<dbReference type="SUPFAM" id="SSF81296">
    <property type="entry name" value="E set domains"/>
    <property type="match status" value="1"/>
</dbReference>
<dbReference type="GO" id="GO:0005829">
    <property type="term" value="C:cytosol"/>
    <property type="evidence" value="ECO:0007669"/>
    <property type="project" value="TreeGrafter"/>
</dbReference>
<evidence type="ECO:0000313" key="4">
    <source>
        <dbReference type="Proteomes" id="UP001140074"/>
    </source>
</evidence>
<dbReference type="PANTHER" id="PTHR11188">
    <property type="entry name" value="ARRESTIN DOMAIN CONTAINING PROTEIN"/>
    <property type="match status" value="1"/>
</dbReference>
<feature type="compositionally biased region" description="Polar residues" evidence="1">
    <location>
        <begin position="378"/>
        <end position="399"/>
    </location>
</feature>
<accession>A0A9W8IS13</accession>
<dbReference type="InterPro" id="IPR014756">
    <property type="entry name" value="Ig_E-set"/>
</dbReference>
<gene>
    <name evidence="3" type="ORF">GGH94_000827</name>
</gene>
<name>A0A9W8IS13_9FUNG</name>
<dbReference type="PANTHER" id="PTHR11188:SF17">
    <property type="entry name" value="FI21816P1"/>
    <property type="match status" value="1"/>
</dbReference>
<feature type="compositionally biased region" description="Pro residues" evidence="1">
    <location>
        <begin position="690"/>
        <end position="699"/>
    </location>
</feature>
<feature type="region of interest" description="Disordered" evidence="1">
    <location>
        <begin position="374"/>
        <end position="405"/>
    </location>
</feature>
<feature type="domain" description="Arrestin C-terminal-like" evidence="2">
    <location>
        <begin position="171"/>
        <end position="324"/>
    </location>
</feature>
<dbReference type="Pfam" id="PF00339">
    <property type="entry name" value="Arrestin_N"/>
    <property type="match status" value="1"/>
</dbReference>
<dbReference type="Proteomes" id="UP001140074">
    <property type="component" value="Unassembled WGS sequence"/>
</dbReference>
<reference evidence="3" key="1">
    <citation type="submission" date="2022-07" db="EMBL/GenBank/DDBJ databases">
        <title>Phylogenomic reconstructions and comparative analyses of Kickxellomycotina fungi.</title>
        <authorList>
            <person name="Reynolds N.K."/>
            <person name="Stajich J.E."/>
            <person name="Barry K."/>
            <person name="Grigoriev I.V."/>
            <person name="Crous P."/>
            <person name="Smith M.E."/>
        </authorList>
    </citation>
    <scope>NUCLEOTIDE SEQUENCE</scope>
    <source>
        <strain evidence="3">RSA 476</strain>
    </source>
</reference>
<evidence type="ECO:0000313" key="3">
    <source>
        <dbReference type="EMBL" id="KAJ2867438.1"/>
    </source>
</evidence>
<protein>
    <recommendedName>
        <fullName evidence="2">Arrestin C-terminal-like domain-containing protein</fullName>
    </recommendedName>
</protein>
<dbReference type="InterPro" id="IPR014752">
    <property type="entry name" value="Arrestin-like_C"/>
</dbReference>
<keyword evidence="4" id="KW-1185">Reference proteome</keyword>
<feature type="region of interest" description="Disordered" evidence="1">
    <location>
        <begin position="690"/>
        <end position="716"/>
    </location>
</feature>
<dbReference type="GO" id="GO:0070086">
    <property type="term" value="P:ubiquitin-dependent endocytosis"/>
    <property type="evidence" value="ECO:0007669"/>
    <property type="project" value="TreeGrafter"/>
</dbReference>
<dbReference type="GO" id="GO:0005886">
    <property type="term" value="C:plasma membrane"/>
    <property type="evidence" value="ECO:0007669"/>
    <property type="project" value="TreeGrafter"/>
</dbReference>
<dbReference type="InterPro" id="IPR011021">
    <property type="entry name" value="Arrestin-like_N"/>
</dbReference>